<feature type="disulfide bond" evidence="5">
    <location>
        <begin position="260"/>
        <end position="273"/>
    </location>
</feature>
<comment type="similarity">
    <text evidence="1">Belongs to the histidine acid phosphatase family.</text>
</comment>
<dbReference type="Gene3D" id="3.40.50.1240">
    <property type="entry name" value="Phosphoglycerate mutase-like"/>
    <property type="match status" value="1"/>
</dbReference>
<keyword evidence="5" id="KW-1015">Disulfide bond</keyword>
<dbReference type="OrthoDB" id="6509975at2759"/>
<feature type="active site" description="Proton donor" evidence="4">
    <location>
        <position position="334"/>
    </location>
</feature>
<gene>
    <name evidence="6" type="ORF">C7M61_004899</name>
</gene>
<accession>A0A2P7YFG4</accession>
<dbReference type="VEuPathDB" id="FungiDB:C7M61_004899"/>
<dbReference type="PANTHER" id="PTHR20963:SF18">
    <property type="entry name" value="ACID PHOSPHATASE PHO11-RELATED"/>
    <property type="match status" value="1"/>
</dbReference>
<evidence type="ECO:0000313" key="7">
    <source>
        <dbReference type="Proteomes" id="UP000241107"/>
    </source>
</evidence>
<feature type="disulfide bond" evidence="5">
    <location>
        <begin position="403"/>
        <end position="411"/>
    </location>
</feature>
<dbReference type="GO" id="GO:0003993">
    <property type="term" value="F:acid phosphatase activity"/>
    <property type="evidence" value="ECO:0007669"/>
    <property type="project" value="TreeGrafter"/>
</dbReference>
<keyword evidence="7" id="KW-1185">Reference proteome</keyword>
<dbReference type="STRING" id="418784.A0A2P7YFG4"/>
<dbReference type="SUPFAM" id="SSF53254">
    <property type="entry name" value="Phosphoglycerate mutase-like"/>
    <property type="match status" value="1"/>
</dbReference>
<evidence type="ECO:0000256" key="1">
    <source>
        <dbReference type="ARBA" id="ARBA00005375"/>
    </source>
</evidence>
<dbReference type="PIRSF" id="PIRSF000894">
    <property type="entry name" value="Acid_phosphatase"/>
    <property type="match status" value="1"/>
</dbReference>
<dbReference type="InterPro" id="IPR000560">
    <property type="entry name" value="His_Pase_clade-2"/>
</dbReference>
<organism evidence="6 7">
    <name type="scientific">Candidozyma pseudohaemuli</name>
    <dbReference type="NCBI Taxonomy" id="418784"/>
    <lineage>
        <taxon>Eukaryota</taxon>
        <taxon>Fungi</taxon>
        <taxon>Dikarya</taxon>
        <taxon>Ascomycota</taxon>
        <taxon>Saccharomycotina</taxon>
        <taxon>Pichiomycetes</taxon>
        <taxon>Metschnikowiaceae</taxon>
        <taxon>Candidozyma</taxon>
    </lineage>
</organism>
<dbReference type="PANTHER" id="PTHR20963">
    <property type="entry name" value="MULTIPLE INOSITOL POLYPHOSPHATE PHOSPHATASE-RELATED"/>
    <property type="match status" value="1"/>
</dbReference>
<dbReference type="Pfam" id="PF00328">
    <property type="entry name" value="His_Phos_2"/>
    <property type="match status" value="1"/>
</dbReference>
<reference evidence="6 7" key="1">
    <citation type="submission" date="2018-03" db="EMBL/GenBank/DDBJ databases">
        <title>Candida pseudohaemulonii genome assembly and annotation.</title>
        <authorList>
            <person name="Munoz J.F."/>
            <person name="Gade L.G."/>
            <person name="Chow N.A."/>
            <person name="Litvintseva A.P."/>
            <person name="Loparev V.N."/>
            <person name="Cuomo C.A."/>
        </authorList>
    </citation>
    <scope>NUCLEOTIDE SEQUENCE [LARGE SCALE GENOMIC DNA]</scope>
    <source>
        <strain evidence="6 7">B12108</strain>
    </source>
</reference>
<dbReference type="InterPro" id="IPR016274">
    <property type="entry name" value="Histidine_acid_Pase_euk"/>
</dbReference>
<feature type="active site" description="Nucleophile" evidence="4">
    <location>
        <position position="73"/>
    </location>
</feature>
<keyword evidence="3" id="KW-0325">Glycoprotein</keyword>
<dbReference type="Proteomes" id="UP000241107">
    <property type="component" value="Unassembled WGS sequence"/>
</dbReference>
<evidence type="ECO:0000256" key="4">
    <source>
        <dbReference type="PIRSR" id="PIRSR000894-1"/>
    </source>
</evidence>
<dbReference type="CDD" id="cd07061">
    <property type="entry name" value="HP_HAP_like"/>
    <property type="match status" value="1"/>
</dbReference>
<dbReference type="InterPro" id="IPR029033">
    <property type="entry name" value="His_PPase_superfam"/>
</dbReference>
<feature type="disulfide bond" evidence="5">
    <location>
        <begin position="62"/>
        <end position="383"/>
    </location>
</feature>
<dbReference type="RefSeq" id="XP_024711593.1">
    <property type="nucleotide sequence ID" value="XM_024860213.1"/>
</dbReference>
<dbReference type="AlphaFoldDB" id="A0A2P7YFG4"/>
<evidence type="ECO:0000256" key="3">
    <source>
        <dbReference type="ARBA" id="ARBA00023180"/>
    </source>
</evidence>
<keyword evidence="2" id="KW-0378">Hydrolase</keyword>
<dbReference type="EMBL" id="PYFQ01000019">
    <property type="protein sequence ID" value="PSK34707.1"/>
    <property type="molecule type" value="Genomic_DNA"/>
</dbReference>
<dbReference type="GeneID" id="36568286"/>
<dbReference type="PROSITE" id="PS00616">
    <property type="entry name" value="HIS_ACID_PHOSPHAT_1"/>
    <property type="match status" value="1"/>
</dbReference>
<comment type="caution">
    <text evidence="6">The sequence shown here is derived from an EMBL/GenBank/DDBJ whole genome shotgun (WGS) entry which is preliminary data.</text>
</comment>
<sequence>MVAISPLINNGLLLTTQLVFQDVATPNQASTEQYNLIKYLGGAGPYIQHPGYGISTSIPDQCTVEQVHLLSRHGERFPSKGKGQLFEELYGRIKNHSETFVGELAFLNDYEYFVTNKDYYEKETSPQNSQGLYAGTSDAYNHGADFRARYSDLFDKSLEPLTVFTSNSGRCHATARYFARGLFGDDYGDETAKFAVIAEERKFGANSLTPNVACKDWRKDVDHSYRNFNTDFWNAAIERITKGNNFKLSKGDLNTFVDWCAYEINVRGYSPFCNLFTNDELVKSSYRLDISYYYNNGPGNKLTETIGAPYLNATLAYLKEENPPQKFVLSFTHDTNMENFHSALGLLAPDEPLPYDHIPFPIPYAHTLIVPMGARLYTEKLKCGDDIYIRFLVNDAVIPVKHCQDGPGFSCKLSDYEDYVNTRLEGKDYASQCQAEDVPDQVTFLWDYATKNYSAPDIDS</sequence>
<name>A0A2P7YFG4_9ASCO</name>
<evidence type="ECO:0000313" key="6">
    <source>
        <dbReference type="EMBL" id="PSK34707.1"/>
    </source>
</evidence>
<dbReference type="PROSITE" id="PS00778">
    <property type="entry name" value="HIS_ACID_PHOSPHAT_2"/>
    <property type="match status" value="1"/>
</dbReference>
<dbReference type="InterPro" id="IPR033379">
    <property type="entry name" value="Acid_Pase_AS"/>
</dbReference>
<evidence type="ECO:0000256" key="2">
    <source>
        <dbReference type="ARBA" id="ARBA00022801"/>
    </source>
</evidence>
<dbReference type="GO" id="GO:0009277">
    <property type="term" value="C:fungal-type cell wall"/>
    <property type="evidence" value="ECO:0007669"/>
    <property type="project" value="TreeGrafter"/>
</dbReference>
<evidence type="ECO:0000256" key="5">
    <source>
        <dbReference type="PIRSR" id="PIRSR000894-2"/>
    </source>
</evidence>
<proteinExistence type="inferred from homology"/>
<protein>
    <submittedName>
        <fullName evidence="6">Uncharacterized protein</fullName>
    </submittedName>
</protein>